<protein>
    <submittedName>
        <fullName evidence="8">Flagellar biosynthetic protein FliR</fullName>
    </submittedName>
</protein>
<evidence type="ECO:0000256" key="1">
    <source>
        <dbReference type="ARBA" id="ARBA00004651"/>
    </source>
</evidence>
<keyword evidence="3" id="KW-1003">Cell membrane</keyword>
<feature type="transmembrane region" description="Helical" evidence="7">
    <location>
        <begin position="180"/>
        <end position="202"/>
    </location>
</feature>
<proteinExistence type="inferred from homology"/>
<dbReference type="PANTHER" id="PTHR30065:SF1">
    <property type="entry name" value="SURFACE PRESENTATION OF ANTIGENS PROTEIN SPAR"/>
    <property type="match status" value="1"/>
</dbReference>
<dbReference type="EMBL" id="CP146256">
    <property type="protein sequence ID" value="XAH76109.1"/>
    <property type="molecule type" value="Genomic_DNA"/>
</dbReference>
<keyword evidence="8" id="KW-0282">Flagellum</keyword>
<keyword evidence="4 7" id="KW-0812">Transmembrane</keyword>
<keyword evidence="8" id="KW-0969">Cilium</keyword>
<feature type="transmembrane region" description="Helical" evidence="7">
    <location>
        <begin position="223"/>
        <end position="245"/>
    </location>
</feature>
<keyword evidence="8" id="KW-0966">Cell projection</keyword>
<name>A0ABZ3F3T6_9FIRM</name>
<dbReference type="PANTHER" id="PTHR30065">
    <property type="entry name" value="FLAGELLAR BIOSYNTHETIC PROTEIN FLIR"/>
    <property type="match status" value="1"/>
</dbReference>
<dbReference type="PRINTS" id="PR00953">
    <property type="entry name" value="TYPE3IMRPROT"/>
</dbReference>
<keyword evidence="5 7" id="KW-1133">Transmembrane helix</keyword>
<evidence type="ECO:0000256" key="7">
    <source>
        <dbReference type="SAM" id="Phobius"/>
    </source>
</evidence>
<dbReference type="Pfam" id="PF01311">
    <property type="entry name" value="Bac_export_1"/>
    <property type="match status" value="1"/>
</dbReference>
<feature type="transmembrane region" description="Helical" evidence="7">
    <location>
        <begin position="40"/>
        <end position="58"/>
    </location>
</feature>
<sequence>MIDYAFTYASLEYFLLIFTRVTCFVFIAPFFSMNNTPRQIRVGISFFVSLLVFFVLAPSEPLQYDTWLGYTVIVMKEALTGFIIGFGANLCNSIVSFAGHVIDMETGLAMVTIMDPTTKESTSISGVFYQYMITLMLIVSGMYQYLLKALVDTFTLIPINGAVFRTDSLTTSVVRFMSDYIIIGFRICLPIFLVMVMLNVILGILAKVSPQLNMFAVGIQIKILVGLSVLFLTAGMLPVASNFIFEQMKKIVVSFVEGLM</sequence>
<dbReference type="InterPro" id="IPR002010">
    <property type="entry name" value="T3SS_IM_R"/>
</dbReference>
<gene>
    <name evidence="8" type="ORF">V6984_10230</name>
</gene>
<organism evidence="8 9">
    <name type="scientific">Kineothrix sedimenti</name>
    <dbReference type="NCBI Taxonomy" id="3123317"/>
    <lineage>
        <taxon>Bacteria</taxon>
        <taxon>Bacillati</taxon>
        <taxon>Bacillota</taxon>
        <taxon>Clostridia</taxon>
        <taxon>Lachnospirales</taxon>
        <taxon>Lachnospiraceae</taxon>
        <taxon>Kineothrix</taxon>
    </lineage>
</organism>
<evidence type="ECO:0000256" key="3">
    <source>
        <dbReference type="ARBA" id="ARBA00022475"/>
    </source>
</evidence>
<dbReference type="Proteomes" id="UP001451571">
    <property type="component" value="Chromosome"/>
</dbReference>
<evidence type="ECO:0000256" key="2">
    <source>
        <dbReference type="ARBA" id="ARBA00009772"/>
    </source>
</evidence>
<comment type="similarity">
    <text evidence="2">Belongs to the FliR/MopE/SpaR family.</text>
</comment>
<evidence type="ECO:0000313" key="9">
    <source>
        <dbReference type="Proteomes" id="UP001451571"/>
    </source>
</evidence>
<feature type="transmembrane region" description="Helical" evidence="7">
    <location>
        <begin position="78"/>
        <end position="102"/>
    </location>
</feature>
<dbReference type="RefSeq" id="WP_342759681.1">
    <property type="nucleotide sequence ID" value="NZ_CP146256.1"/>
</dbReference>
<evidence type="ECO:0000313" key="8">
    <source>
        <dbReference type="EMBL" id="XAH76109.1"/>
    </source>
</evidence>
<evidence type="ECO:0000256" key="4">
    <source>
        <dbReference type="ARBA" id="ARBA00022692"/>
    </source>
</evidence>
<accession>A0ABZ3F3T6</accession>
<evidence type="ECO:0000256" key="5">
    <source>
        <dbReference type="ARBA" id="ARBA00022989"/>
    </source>
</evidence>
<reference evidence="8 9" key="1">
    <citation type="submission" date="2024-02" db="EMBL/GenBank/DDBJ databases">
        <title>Bacterial strain from lacustrine sediment.</title>
        <authorList>
            <person name="Petit C."/>
            <person name="Fadhlaoui K."/>
        </authorList>
    </citation>
    <scope>NUCLEOTIDE SEQUENCE [LARGE SCALE GENOMIC DNA]</scope>
    <source>
        <strain evidence="8 9">IPX-CK</strain>
    </source>
</reference>
<evidence type="ECO:0000256" key="6">
    <source>
        <dbReference type="ARBA" id="ARBA00023136"/>
    </source>
</evidence>
<comment type="subcellular location">
    <subcellularLocation>
        <location evidence="1">Cell membrane</location>
        <topology evidence="1">Multi-pass membrane protein</topology>
    </subcellularLocation>
</comment>
<feature type="transmembrane region" description="Helical" evidence="7">
    <location>
        <begin position="13"/>
        <end position="33"/>
    </location>
</feature>
<keyword evidence="6 7" id="KW-0472">Membrane</keyword>
<feature type="transmembrane region" description="Helical" evidence="7">
    <location>
        <begin position="123"/>
        <end position="146"/>
    </location>
</feature>
<keyword evidence="9" id="KW-1185">Reference proteome</keyword>